<evidence type="ECO:0000259" key="3">
    <source>
        <dbReference type="Pfam" id="PF26577"/>
    </source>
</evidence>
<dbReference type="InterPro" id="IPR011856">
    <property type="entry name" value="tRNA_endonuc-like_dom_sf"/>
</dbReference>
<evidence type="ECO:0000256" key="2">
    <source>
        <dbReference type="SAM" id="MobiDB-lite"/>
    </source>
</evidence>
<dbReference type="Gene3D" id="3.40.1350.10">
    <property type="match status" value="1"/>
</dbReference>
<sequence length="354" mass="40152">MADDEGTPVTLLSRFGKVFVWNADDAFKIRSKYRIVGSLIGSLPRKPKQNICFSLPLLLSAEEATLLLDKGLARIFDMPKNLPPPSNEEVKTFNELRRDSVVKQIKLFQRGREEKQKELAEVIEKGRQQKSWRLGKRKKGTDEEARIPVKKVKHEELSNESSEECKTNEERECNQVNVECNDNDVKSNEDETSSRTKDIQANSGTPLTVNTEQGSIDKLLDKSDIPNTSTDLEIDCEEPKFSELGTLIHIPTVMPQRLQSFPPADWTYPQTATEKLTLQGVLRPLGEGILPNMWYEIWWRLPCLSRQSHEKITPFEMISTGRLGATVKKTALICSLSDDTDEVVYTSIKWSGIS</sequence>
<dbReference type="InterPro" id="IPR059049">
    <property type="entry name" value="TSEN34_N"/>
</dbReference>
<dbReference type="Proteomes" id="UP001163046">
    <property type="component" value="Unassembled WGS sequence"/>
</dbReference>
<accession>A0A9W9YSE9</accession>
<dbReference type="PANTHER" id="PTHR13070:SF0">
    <property type="entry name" value="TRNA-SPLICING ENDONUCLEASE SUBUNIT SEN34"/>
    <property type="match status" value="1"/>
</dbReference>
<feature type="compositionally biased region" description="Basic and acidic residues" evidence="2">
    <location>
        <begin position="183"/>
        <end position="198"/>
    </location>
</feature>
<keyword evidence="4" id="KW-0255">Endonuclease</keyword>
<dbReference type="GO" id="GO:0000379">
    <property type="term" value="P:tRNA-type intron splice site recognition and cleavage"/>
    <property type="evidence" value="ECO:0007669"/>
    <property type="project" value="TreeGrafter"/>
</dbReference>
<proteinExistence type="predicted"/>
<keyword evidence="4" id="KW-0378">Hydrolase</keyword>
<keyword evidence="5" id="KW-1185">Reference proteome</keyword>
<protein>
    <submittedName>
        <fullName evidence="4">tRNA-splicing endonuclease subunit Sen34</fullName>
        <ecNumber evidence="4">4.6.1.16</ecNumber>
    </submittedName>
</protein>
<reference evidence="4" key="1">
    <citation type="submission" date="2023-01" db="EMBL/GenBank/DDBJ databases">
        <title>Genome assembly of the deep-sea coral Lophelia pertusa.</title>
        <authorList>
            <person name="Herrera S."/>
            <person name="Cordes E."/>
        </authorList>
    </citation>
    <scope>NUCLEOTIDE SEQUENCE</scope>
    <source>
        <strain evidence="4">USNM1676648</strain>
        <tissue evidence="4">Polyp</tissue>
    </source>
</reference>
<dbReference type="EMBL" id="MU827303">
    <property type="protein sequence ID" value="KAJ7365373.1"/>
    <property type="molecule type" value="Genomic_DNA"/>
</dbReference>
<feature type="domain" description="TSEN34 N-terminal" evidence="3">
    <location>
        <begin position="15"/>
        <end position="77"/>
    </location>
</feature>
<dbReference type="GO" id="GO:0000213">
    <property type="term" value="F:tRNA-intron lyase activity"/>
    <property type="evidence" value="ECO:0007669"/>
    <property type="project" value="UniProtKB-EC"/>
</dbReference>
<feature type="region of interest" description="Disordered" evidence="2">
    <location>
        <begin position="182"/>
        <end position="210"/>
    </location>
</feature>
<gene>
    <name evidence="4" type="primary">TSEN34</name>
    <name evidence="4" type="ORF">OS493_005480</name>
</gene>
<dbReference type="GO" id="GO:0003676">
    <property type="term" value="F:nucleic acid binding"/>
    <property type="evidence" value="ECO:0007669"/>
    <property type="project" value="InterPro"/>
</dbReference>
<name>A0A9W9YSE9_9CNID</name>
<dbReference type="OrthoDB" id="48041at2759"/>
<dbReference type="EC" id="4.6.1.16" evidence="4"/>
<evidence type="ECO:0000313" key="5">
    <source>
        <dbReference type="Proteomes" id="UP001163046"/>
    </source>
</evidence>
<feature type="compositionally biased region" description="Polar residues" evidence="2">
    <location>
        <begin position="199"/>
        <end position="210"/>
    </location>
</feature>
<dbReference type="AlphaFoldDB" id="A0A9W9YSE9"/>
<evidence type="ECO:0000313" key="4">
    <source>
        <dbReference type="EMBL" id="KAJ7365373.1"/>
    </source>
</evidence>
<keyword evidence="1 4" id="KW-0456">Lyase</keyword>
<evidence type="ECO:0000256" key="1">
    <source>
        <dbReference type="ARBA" id="ARBA00023239"/>
    </source>
</evidence>
<organism evidence="4 5">
    <name type="scientific">Desmophyllum pertusum</name>
    <dbReference type="NCBI Taxonomy" id="174260"/>
    <lineage>
        <taxon>Eukaryota</taxon>
        <taxon>Metazoa</taxon>
        <taxon>Cnidaria</taxon>
        <taxon>Anthozoa</taxon>
        <taxon>Hexacorallia</taxon>
        <taxon>Scleractinia</taxon>
        <taxon>Caryophylliina</taxon>
        <taxon>Caryophylliidae</taxon>
        <taxon>Desmophyllum</taxon>
    </lineage>
</organism>
<dbReference type="Pfam" id="PF26577">
    <property type="entry name" value="TSEN34_N"/>
    <property type="match status" value="1"/>
</dbReference>
<dbReference type="PANTHER" id="PTHR13070">
    <property type="entry name" value="TRNA-SPLICING ENDONUCLEASE SUBUNIT SEN34-RELATED"/>
    <property type="match status" value="1"/>
</dbReference>
<keyword evidence="4" id="KW-0540">Nuclease</keyword>
<comment type="caution">
    <text evidence="4">The sequence shown here is derived from an EMBL/GenBank/DDBJ whole genome shotgun (WGS) entry which is preliminary data.</text>
</comment>